<evidence type="ECO:0000313" key="1">
    <source>
        <dbReference type="EMBL" id="CAB5224828.1"/>
    </source>
</evidence>
<reference evidence="1" key="1">
    <citation type="submission" date="2020-05" db="EMBL/GenBank/DDBJ databases">
        <authorList>
            <person name="Chiriac C."/>
            <person name="Salcher M."/>
            <person name="Ghai R."/>
            <person name="Kavagutti S V."/>
        </authorList>
    </citation>
    <scope>NUCLEOTIDE SEQUENCE</scope>
</reference>
<gene>
    <name evidence="1" type="ORF">UFOVP739_13</name>
</gene>
<proteinExistence type="predicted"/>
<protein>
    <submittedName>
        <fullName evidence="1">Uncharacterized protein</fullName>
    </submittedName>
</protein>
<name>A0A6J7X5H2_9CAUD</name>
<dbReference type="EMBL" id="LR798340">
    <property type="protein sequence ID" value="CAB5224828.1"/>
    <property type="molecule type" value="Genomic_DNA"/>
</dbReference>
<organism evidence="1">
    <name type="scientific">uncultured Caudovirales phage</name>
    <dbReference type="NCBI Taxonomy" id="2100421"/>
    <lineage>
        <taxon>Viruses</taxon>
        <taxon>Duplodnaviria</taxon>
        <taxon>Heunggongvirae</taxon>
        <taxon>Uroviricota</taxon>
        <taxon>Caudoviricetes</taxon>
        <taxon>Peduoviridae</taxon>
        <taxon>Maltschvirus</taxon>
        <taxon>Maltschvirus maltsch</taxon>
    </lineage>
</organism>
<sequence length="63" mass="6866">MNPKMQAALNSYARALVAAALPVWVATHDWKMTLHALWAAAIPPIMRWANPQDAAIGRTKDAA</sequence>
<accession>A0A6J7X5H2</accession>